<keyword evidence="3 5" id="KW-1133">Transmembrane helix</keyword>
<evidence type="ECO:0000313" key="8">
    <source>
        <dbReference type="Proteomes" id="UP001204000"/>
    </source>
</evidence>
<dbReference type="EMBL" id="JAMFTQ010000007">
    <property type="protein sequence ID" value="MCP1387936.1"/>
    <property type="molecule type" value="Genomic_DNA"/>
</dbReference>
<feature type="region of interest" description="Disordered" evidence="6">
    <location>
        <begin position="911"/>
        <end position="951"/>
    </location>
</feature>
<evidence type="ECO:0000256" key="3">
    <source>
        <dbReference type="ARBA" id="ARBA00022989"/>
    </source>
</evidence>
<keyword evidence="2 5" id="KW-0812">Transmembrane</keyword>
<protein>
    <recommendedName>
        <fullName evidence="5">UPF0182 protein M5J20_07000</fullName>
    </recommendedName>
</protein>
<dbReference type="InterPro" id="IPR005372">
    <property type="entry name" value="UPF0182"/>
</dbReference>
<evidence type="ECO:0000256" key="5">
    <source>
        <dbReference type="HAMAP-Rule" id="MF_01600"/>
    </source>
</evidence>
<feature type="transmembrane region" description="Helical" evidence="5">
    <location>
        <begin position="209"/>
        <end position="228"/>
    </location>
</feature>
<dbReference type="Pfam" id="PF03699">
    <property type="entry name" value="UPF0182"/>
    <property type="match status" value="1"/>
</dbReference>
<feature type="transmembrane region" description="Helical" evidence="5">
    <location>
        <begin position="257"/>
        <end position="276"/>
    </location>
</feature>
<feature type="transmembrane region" description="Helical" evidence="5">
    <location>
        <begin position="109"/>
        <end position="129"/>
    </location>
</feature>
<comment type="caution">
    <text evidence="7">The sequence shown here is derived from an EMBL/GenBank/DDBJ whole genome shotgun (WGS) entry which is preliminary data.</text>
</comment>
<name>A0ABT1G1P2_9CORY</name>
<comment type="similarity">
    <text evidence="5">Belongs to the UPF0182 family.</text>
</comment>
<feature type="transmembrane region" description="Helical" evidence="5">
    <location>
        <begin position="168"/>
        <end position="188"/>
    </location>
</feature>
<feature type="transmembrane region" description="Helical" evidence="5">
    <location>
        <begin position="55"/>
        <end position="77"/>
    </location>
</feature>
<keyword evidence="8" id="KW-1185">Reference proteome</keyword>
<dbReference type="PANTHER" id="PTHR39344:SF1">
    <property type="entry name" value="UPF0182 PROTEIN SLL1060"/>
    <property type="match status" value="1"/>
</dbReference>
<evidence type="ECO:0000256" key="6">
    <source>
        <dbReference type="SAM" id="MobiDB-lite"/>
    </source>
</evidence>
<comment type="subcellular location">
    <subcellularLocation>
        <location evidence="5">Cell membrane</location>
        <topology evidence="5">Multi-pass membrane protein</topology>
    </subcellularLocation>
</comment>
<evidence type="ECO:0000256" key="4">
    <source>
        <dbReference type="ARBA" id="ARBA00023136"/>
    </source>
</evidence>
<dbReference type="PANTHER" id="PTHR39344">
    <property type="entry name" value="UPF0182 PROTEIN SLL1060"/>
    <property type="match status" value="1"/>
</dbReference>
<feature type="transmembrane region" description="Helical" evidence="5">
    <location>
        <begin position="283"/>
        <end position="303"/>
    </location>
</feature>
<reference evidence="7" key="1">
    <citation type="submission" date="2022-05" db="EMBL/GenBank/DDBJ databases">
        <title>Corynebacterium sp. TA-R-1 sp. nov., isolated from human feces.</title>
        <authorList>
            <person name="Shamsuzzaman M."/>
            <person name="Dahal R.H."/>
        </authorList>
    </citation>
    <scope>NUCLEOTIDE SEQUENCE</scope>
    <source>
        <strain evidence="7">TA-R-1</strain>
    </source>
</reference>
<organism evidence="7 8">
    <name type="scientific">Corynebacterium stercoris</name>
    <dbReference type="NCBI Taxonomy" id="2943490"/>
    <lineage>
        <taxon>Bacteria</taxon>
        <taxon>Bacillati</taxon>
        <taxon>Actinomycetota</taxon>
        <taxon>Actinomycetes</taxon>
        <taxon>Mycobacteriales</taxon>
        <taxon>Corynebacteriaceae</taxon>
        <taxon>Corynebacterium</taxon>
    </lineage>
</organism>
<proteinExistence type="inferred from homology"/>
<sequence>MTQPRPSAKKPNTGLWVTIGIIGLVLFLLPMLVGLYTDFLWFGELNYRSVFNTVILTRVVLFVVFALIGGGVAFAAAQAAWRGRPKAQFDPFSDNSRQREVVEKGVRSLMVWVPVVVGLFSGLTGQGLWRTFMLWLNGGNFGIDDAEFGRDLGFFAFSLPAISAVVDMLSMLLIAAFLIGLIGHYLLGGIAIGNNVTGARGRIAKSARIQLAVTAGLWMLVKAASYWLERYQLLYSRNDIFTGASYTSINAMLPAKIILTVIAVLVAAAFFASVVYKDFRIPVLATVLMLVSSLVVGNVWPALLEQFSVKPNRQAKEFEYIGRNIEATRYAYGLTDDKVTYEDNWGRSSISNNEVADDAATISNIRLLDPDIIAPTFTQNQQLRNFYGFPAQLAMDRYEVDGEMRDFVVAARELNPNSLSENQRDWINRHTVYTHGNGFIAAQANTVDAAAQDAGSTRGGLPIFTVSDLQTNAIARENDEAEELGIRVDEPRIYYGPVIASASDNLDYAIVGDNGQGPVEYDTDTSTYTYTGEGGVNVGNWINRIAYAIKYQELNLVLSDRVGGESKILYDRDPRQRVEKVAPWLTTDSKTYPAVIDGRVKWIVDGYTTLSRLPYSTRTALTDATQDALNPDGTTQRLVNNDLGYIRNSVKATVDAYDGTVELYAFDESDPVLKAWMGAFPDTVKPEAEISDDLRGHLRYPEDLFKVQRALLARYHVDDPGVFFNNDAFWSVPNDPTAKEDNQQLSQPPYYIVASDPETGDASFQLITPFRGLNREFLSAHMSVSSDPESYGRITVRVLPTNTQTQGPKQAQDALMSSDQVARDRTLWEGTNDLKNGNLLTLPVGGGEILYVEPIYSQRKDQESAFPKLLRVLVFYRGQVGYAPTISQALSQVGINPAAAQDIDVVDEGAPDTRTEADMASPTAPGENETEERADAGTPGAANQDEALRNIDTALRNLESARGGSFEEYGRALDALDKAVADYQGLQ</sequence>
<dbReference type="Proteomes" id="UP001204000">
    <property type="component" value="Unassembled WGS sequence"/>
</dbReference>
<dbReference type="HAMAP" id="MF_01600">
    <property type="entry name" value="UPF0182"/>
    <property type="match status" value="1"/>
</dbReference>
<evidence type="ECO:0000256" key="1">
    <source>
        <dbReference type="ARBA" id="ARBA00022475"/>
    </source>
</evidence>
<accession>A0ABT1G1P2</accession>
<keyword evidence="4 5" id="KW-0472">Membrane</keyword>
<feature type="transmembrane region" description="Helical" evidence="5">
    <location>
        <begin position="12"/>
        <end position="35"/>
    </location>
</feature>
<keyword evidence="1 5" id="KW-1003">Cell membrane</keyword>
<gene>
    <name evidence="7" type="ORF">M5J20_07000</name>
</gene>
<evidence type="ECO:0000313" key="7">
    <source>
        <dbReference type="EMBL" id="MCP1387936.1"/>
    </source>
</evidence>
<evidence type="ECO:0000256" key="2">
    <source>
        <dbReference type="ARBA" id="ARBA00022692"/>
    </source>
</evidence>
<dbReference type="NCBIfam" id="NF000825">
    <property type="entry name" value="PRK00068.1"/>
    <property type="match status" value="1"/>
</dbReference>